<organism evidence="2 3">
    <name type="scientific">Alteribacillus bidgolensis</name>
    <dbReference type="NCBI Taxonomy" id="930129"/>
    <lineage>
        <taxon>Bacteria</taxon>
        <taxon>Bacillati</taxon>
        <taxon>Bacillota</taxon>
        <taxon>Bacilli</taxon>
        <taxon>Bacillales</taxon>
        <taxon>Bacillaceae</taxon>
        <taxon>Alteribacillus</taxon>
    </lineage>
</organism>
<dbReference type="Proteomes" id="UP000199017">
    <property type="component" value="Unassembled WGS sequence"/>
</dbReference>
<dbReference type="AlphaFoldDB" id="A0A1G8KCT2"/>
<gene>
    <name evidence="2" type="ORF">SAMN05216352_107167</name>
</gene>
<sequence>MWKNTGMIALSSLLLLSGCLPGLEPDDEGVDIDQDDEEEADVEVSPEIPSLDNYYRSILQDGQFIHGVTRGFNTDIVYNRMDLERMEVGMQEIASEEFNQNEYFFREGQFINRNELNSWLMREKEGSEEEEGNPDGLNPPLGSGESFEEQESSQPRVLSNILEHNYVFENEEGNLQVGGLVIGLSMNSVYYFREQNSDGTYGPWLNETINEQTSLEEGKNLANEVLERLRNEERAEGALSSVPIMFAIFREAPRDSTVPGEFIATAVAPPEEGIGDWQSLNEKHYLFPSNNADEEQRDDAEAFNQFRNDVNQFFENYVGVVGEGYYQNDELRSLSIEIPITFYSKTEIIALTQHVTDRLEQRFPDELEIEVKISSTGGEEALVVKEPGKDPFIHVY</sequence>
<evidence type="ECO:0000256" key="1">
    <source>
        <dbReference type="SAM" id="MobiDB-lite"/>
    </source>
</evidence>
<name>A0A1G8KCT2_9BACI</name>
<dbReference type="EMBL" id="FNDU01000007">
    <property type="protein sequence ID" value="SDI41214.1"/>
    <property type="molecule type" value="Genomic_DNA"/>
</dbReference>
<feature type="region of interest" description="Disordered" evidence="1">
    <location>
        <begin position="122"/>
        <end position="155"/>
    </location>
</feature>
<dbReference type="PROSITE" id="PS51257">
    <property type="entry name" value="PROKAR_LIPOPROTEIN"/>
    <property type="match status" value="1"/>
</dbReference>
<dbReference type="CDD" id="cd13440">
    <property type="entry name" value="CamS_repeat_2"/>
    <property type="match status" value="1"/>
</dbReference>
<proteinExistence type="predicted"/>
<dbReference type="Gene3D" id="3.10.570.10">
    <property type="entry name" value="sex pheromone staph- cam373 precursor domain"/>
    <property type="match status" value="1"/>
</dbReference>
<protein>
    <submittedName>
        <fullName evidence="2">Protein involved in sex pheromone biosynthesis</fullName>
    </submittedName>
</protein>
<dbReference type="PIRSF" id="PIRSF012509">
    <property type="entry name" value="CamS"/>
    <property type="match status" value="1"/>
</dbReference>
<dbReference type="CDD" id="cd13441">
    <property type="entry name" value="CamS_repeat_1"/>
    <property type="match status" value="1"/>
</dbReference>
<dbReference type="InterPro" id="IPR011426">
    <property type="entry name" value="CamS"/>
</dbReference>
<accession>A0A1G8KCT2</accession>
<dbReference type="OrthoDB" id="9795361at2"/>
<dbReference type="Pfam" id="PF07537">
    <property type="entry name" value="CamS"/>
    <property type="match status" value="1"/>
</dbReference>
<reference evidence="2 3" key="1">
    <citation type="submission" date="2016-10" db="EMBL/GenBank/DDBJ databases">
        <authorList>
            <person name="de Groot N.N."/>
        </authorList>
    </citation>
    <scope>NUCLEOTIDE SEQUENCE [LARGE SCALE GENOMIC DNA]</scope>
    <source>
        <strain evidence="3">P4B,CCM 7963,CECT 7998,DSM 25260,IBRC-M 10614,KCTC 13821</strain>
    </source>
</reference>
<evidence type="ECO:0000313" key="2">
    <source>
        <dbReference type="EMBL" id="SDI41214.1"/>
    </source>
</evidence>
<dbReference type="RefSeq" id="WP_091585636.1">
    <property type="nucleotide sequence ID" value="NZ_FNDU01000007.1"/>
</dbReference>
<dbReference type="STRING" id="930129.SAMN05216352_107167"/>
<keyword evidence="3" id="KW-1185">Reference proteome</keyword>
<evidence type="ECO:0000313" key="3">
    <source>
        <dbReference type="Proteomes" id="UP000199017"/>
    </source>
</evidence>